<protein>
    <submittedName>
        <fullName evidence="1">Uncharacterized protein</fullName>
    </submittedName>
</protein>
<proteinExistence type="predicted"/>
<dbReference type="EMBL" id="WHPN01000185">
    <property type="protein sequence ID" value="KAF4409683.1"/>
    <property type="molecule type" value="Genomic_DNA"/>
</dbReference>
<comment type="caution">
    <text evidence="1">The sequence shown here is derived from an EMBL/GenBank/DDBJ whole genome shotgun (WGS) entry which is preliminary data.</text>
</comment>
<evidence type="ECO:0000313" key="1">
    <source>
        <dbReference type="EMBL" id="KAF4409683.1"/>
    </source>
</evidence>
<gene>
    <name evidence="1" type="ORF">GCU69_07700</name>
</gene>
<name>A0ABQ7FM28_9ACTN</name>
<dbReference type="RefSeq" id="WP_098755484.1">
    <property type="nucleotide sequence ID" value="NZ_WHPN01000185.1"/>
</dbReference>
<dbReference type="Proteomes" id="UP000621266">
    <property type="component" value="Unassembled WGS sequence"/>
</dbReference>
<keyword evidence="2" id="KW-1185">Reference proteome</keyword>
<sequence length="150" mass="17034">MTTLTTQQLETVDRLRDRPFPAERGWSADGVYGGPGFLVADLLVSEDFWEDDGTRLMEADDQFEAERAAMVLLLSRRWGEPEVLDLTELFIRSVEGERLPEPMATLCGYVSLLYAWRPPDGRRRIAVGVGQHDRELPIQLLVTVWDEDVG</sequence>
<accession>A0ABQ7FM28</accession>
<reference evidence="1 2" key="1">
    <citation type="submission" date="2019-10" db="EMBL/GenBank/DDBJ databases">
        <title>Streptomyces tenebrisbrunneis sp.nov., an endogenous actinomycete isolated from of Lycium ruthenicum.</title>
        <authorList>
            <person name="Ma L."/>
        </authorList>
    </citation>
    <scope>NUCLEOTIDE SEQUENCE [LARGE SCALE GENOMIC DNA]</scope>
    <source>
        <strain evidence="1 2">TRM 66187</strain>
    </source>
</reference>
<organism evidence="1 2">
    <name type="scientific">Streptomyces lycii</name>
    <dbReference type="NCBI Taxonomy" id="2654337"/>
    <lineage>
        <taxon>Bacteria</taxon>
        <taxon>Bacillati</taxon>
        <taxon>Actinomycetota</taxon>
        <taxon>Actinomycetes</taxon>
        <taxon>Kitasatosporales</taxon>
        <taxon>Streptomycetaceae</taxon>
        <taxon>Streptomyces</taxon>
    </lineage>
</organism>
<evidence type="ECO:0000313" key="2">
    <source>
        <dbReference type="Proteomes" id="UP000621266"/>
    </source>
</evidence>